<accession>A0ABP4TK05</accession>
<gene>
    <name evidence="2" type="ORF">GCM10009745_36690</name>
</gene>
<keyword evidence="1" id="KW-0472">Membrane</keyword>
<feature type="transmembrane region" description="Helical" evidence="1">
    <location>
        <begin position="98"/>
        <end position="119"/>
    </location>
</feature>
<keyword evidence="1" id="KW-0812">Transmembrane</keyword>
<feature type="transmembrane region" description="Helical" evidence="1">
    <location>
        <begin position="139"/>
        <end position="160"/>
    </location>
</feature>
<dbReference type="EMBL" id="BAAANF010000013">
    <property type="protein sequence ID" value="GAA1688430.1"/>
    <property type="molecule type" value="Genomic_DNA"/>
</dbReference>
<organism evidence="2 3">
    <name type="scientific">Kribbella yunnanensis</name>
    <dbReference type="NCBI Taxonomy" id="190194"/>
    <lineage>
        <taxon>Bacteria</taxon>
        <taxon>Bacillati</taxon>
        <taxon>Actinomycetota</taxon>
        <taxon>Actinomycetes</taxon>
        <taxon>Propionibacteriales</taxon>
        <taxon>Kribbellaceae</taxon>
        <taxon>Kribbella</taxon>
    </lineage>
</organism>
<proteinExistence type="predicted"/>
<evidence type="ECO:0000313" key="2">
    <source>
        <dbReference type="EMBL" id="GAA1688430.1"/>
    </source>
</evidence>
<feature type="transmembrane region" description="Helical" evidence="1">
    <location>
        <begin position="225"/>
        <end position="243"/>
    </location>
</feature>
<sequence length="248" mass="26245">MSLVTVERIKLFSTRSPWWCMIIALALADGFITLGFLFAPDDVKATFTPAATQGTYLFGMIVMMAMACLAITTEYRFGTIRTSFLSVPKRIPVLLSKTLVAAVLSGLVGLVSAFAAWGLGYVLVPDADLAINSGAEWRAVLGVPLVYALAAVLAVAIGTLVRQSAGALAIVICWPLLLEGIGLAIPKVGEFLADWGPFSRVSWFLGGEQPGSDPSDAVMSPTLSLFYFAAWAIGLLAIALAVAKKRDA</sequence>
<feature type="transmembrane region" description="Helical" evidence="1">
    <location>
        <begin position="18"/>
        <end position="38"/>
    </location>
</feature>
<comment type="caution">
    <text evidence="2">The sequence shown here is derived from an EMBL/GenBank/DDBJ whole genome shotgun (WGS) entry which is preliminary data.</text>
</comment>
<dbReference type="RefSeq" id="WP_344152911.1">
    <property type="nucleotide sequence ID" value="NZ_BAAANF010000013.1"/>
</dbReference>
<feature type="transmembrane region" description="Helical" evidence="1">
    <location>
        <begin position="167"/>
        <end position="185"/>
    </location>
</feature>
<evidence type="ECO:0000313" key="3">
    <source>
        <dbReference type="Proteomes" id="UP001500280"/>
    </source>
</evidence>
<keyword evidence="3" id="KW-1185">Reference proteome</keyword>
<dbReference type="Proteomes" id="UP001500280">
    <property type="component" value="Unassembled WGS sequence"/>
</dbReference>
<reference evidence="3" key="1">
    <citation type="journal article" date="2019" name="Int. J. Syst. Evol. Microbiol.">
        <title>The Global Catalogue of Microorganisms (GCM) 10K type strain sequencing project: providing services to taxonomists for standard genome sequencing and annotation.</title>
        <authorList>
            <consortium name="The Broad Institute Genomics Platform"/>
            <consortium name="The Broad Institute Genome Sequencing Center for Infectious Disease"/>
            <person name="Wu L."/>
            <person name="Ma J."/>
        </authorList>
    </citation>
    <scope>NUCLEOTIDE SEQUENCE [LARGE SCALE GENOMIC DNA]</scope>
    <source>
        <strain evidence="3">JCM 14307</strain>
    </source>
</reference>
<feature type="transmembrane region" description="Helical" evidence="1">
    <location>
        <begin position="58"/>
        <end position="77"/>
    </location>
</feature>
<keyword evidence="1" id="KW-1133">Transmembrane helix</keyword>
<protein>
    <submittedName>
        <fullName evidence="2">ABC transporter permease</fullName>
    </submittedName>
</protein>
<name>A0ABP4TK05_9ACTN</name>
<evidence type="ECO:0000256" key="1">
    <source>
        <dbReference type="SAM" id="Phobius"/>
    </source>
</evidence>